<evidence type="ECO:0000313" key="3">
    <source>
        <dbReference type="Proteomes" id="UP000288805"/>
    </source>
</evidence>
<dbReference type="InterPro" id="IPR036691">
    <property type="entry name" value="Endo/exonu/phosph_ase_sf"/>
</dbReference>
<dbReference type="AlphaFoldDB" id="A0A438E0M0"/>
<dbReference type="Pfam" id="PF00078">
    <property type="entry name" value="RVT_1"/>
    <property type="match status" value="1"/>
</dbReference>
<dbReference type="PANTHER" id="PTHR46890:SF50">
    <property type="entry name" value="RNA-DIRECTED DNA POLYMERASE, EUKARYOTA, REVERSE TRANSCRIPTASE ZINC-BINDING DOMAIN PROTEIN-RELATED"/>
    <property type="match status" value="1"/>
</dbReference>
<gene>
    <name evidence="2" type="primary">YTX2_478</name>
    <name evidence="2" type="ORF">CK203_114971</name>
</gene>
<feature type="domain" description="Reverse transcriptase" evidence="1">
    <location>
        <begin position="219"/>
        <end position="331"/>
    </location>
</feature>
<dbReference type="EMBL" id="QGNW01001444">
    <property type="protein sequence ID" value="RVW41222.1"/>
    <property type="molecule type" value="Genomic_DNA"/>
</dbReference>
<dbReference type="Gene3D" id="3.60.10.10">
    <property type="entry name" value="Endonuclease/exonuclease/phosphatase"/>
    <property type="match status" value="1"/>
</dbReference>
<dbReference type="InterPro" id="IPR043502">
    <property type="entry name" value="DNA/RNA_pol_sf"/>
</dbReference>
<dbReference type="SUPFAM" id="SSF56672">
    <property type="entry name" value="DNA/RNA polymerases"/>
    <property type="match status" value="1"/>
</dbReference>
<dbReference type="InterPro" id="IPR000477">
    <property type="entry name" value="RT_dom"/>
</dbReference>
<proteinExistence type="predicted"/>
<protein>
    <submittedName>
        <fullName evidence="2">Transposon TX1 uncharacterized 149 kDa protein</fullName>
    </submittedName>
</protein>
<dbReference type="SUPFAM" id="SSF56219">
    <property type="entry name" value="DNase I-like"/>
    <property type="match status" value="1"/>
</dbReference>
<accession>A0A438E0M0</accession>
<organism evidence="2 3">
    <name type="scientific">Vitis vinifera</name>
    <name type="common">Grape</name>
    <dbReference type="NCBI Taxonomy" id="29760"/>
    <lineage>
        <taxon>Eukaryota</taxon>
        <taxon>Viridiplantae</taxon>
        <taxon>Streptophyta</taxon>
        <taxon>Embryophyta</taxon>
        <taxon>Tracheophyta</taxon>
        <taxon>Spermatophyta</taxon>
        <taxon>Magnoliopsida</taxon>
        <taxon>eudicotyledons</taxon>
        <taxon>Gunneridae</taxon>
        <taxon>Pentapetalae</taxon>
        <taxon>rosids</taxon>
        <taxon>Vitales</taxon>
        <taxon>Vitaceae</taxon>
        <taxon>Viteae</taxon>
        <taxon>Vitis</taxon>
    </lineage>
</organism>
<evidence type="ECO:0000259" key="1">
    <source>
        <dbReference type="Pfam" id="PF00078"/>
    </source>
</evidence>
<reference evidence="2 3" key="1">
    <citation type="journal article" date="2018" name="PLoS Genet.">
        <title>Population sequencing reveals clonal diversity and ancestral inbreeding in the grapevine cultivar Chardonnay.</title>
        <authorList>
            <person name="Roach M.J."/>
            <person name="Johnson D.L."/>
            <person name="Bohlmann J."/>
            <person name="van Vuuren H.J."/>
            <person name="Jones S.J."/>
            <person name="Pretorius I.S."/>
            <person name="Schmidt S.A."/>
            <person name="Borneman A.R."/>
        </authorList>
    </citation>
    <scope>NUCLEOTIDE SEQUENCE [LARGE SCALE GENOMIC DNA]</scope>
    <source>
        <strain evidence="3">cv. Chardonnay</strain>
        <tissue evidence="2">Leaf</tissue>
    </source>
</reference>
<dbReference type="Proteomes" id="UP000288805">
    <property type="component" value="Unassembled WGS sequence"/>
</dbReference>
<comment type="caution">
    <text evidence="2">The sequence shown here is derived from an EMBL/GenBank/DDBJ whole genome shotgun (WGS) entry which is preliminary data.</text>
</comment>
<dbReference type="InterPro" id="IPR052343">
    <property type="entry name" value="Retrotransposon-Effector_Assoc"/>
</dbReference>
<name>A0A438E0M0_VITVI</name>
<sequence length="347" mass="39679">MVKMEVGNSSISWRFKNCEDGFYWIFSGVYGPTVKVEREDFFSELGAIRGLWNEPLCVTGDFNMIRFPSDRSRGGRLSPTIRRFSEVVKNLELRDLPLQGAYSRGVEVVLARPISDHSPILLDGGGMRKGLTPFRFENIPGIDGLNFERLEELDVEGLEKAFLEEEFSWDFVMEKVMNFYRQFHETRSFVRSLNATFLVSIPKKGRVEDLKDFRPISLGRQIMDAMLIVNEAIDSILKSNKGVIFCKLDIEEAYDHVDWSFLLAVLENMGFGDRWCRWIKWCLSTVRFSVLVNGSPTGFFQSSRDLRQGDPLSPYLFVVVMEAFSCMLKKAVVEGFLTPLFGSGKKG</sequence>
<evidence type="ECO:0000313" key="2">
    <source>
        <dbReference type="EMBL" id="RVW41222.1"/>
    </source>
</evidence>
<dbReference type="PANTHER" id="PTHR46890">
    <property type="entry name" value="NON-LTR RETROLELEMENT REVERSE TRANSCRIPTASE-LIKE PROTEIN-RELATED"/>
    <property type="match status" value="1"/>
</dbReference>